<feature type="domain" description="YtkA-like" evidence="1">
    <location>
        <begin position="28"/>
        <end position="104"/>
    </location>
</feature>
<evidence type="ECO:0000313" key="3">
    <source>
        <dbReference type="Proteomes" id="UP000000379"/>
    </source>
</evidence>
<organism evidence="2 3">
    <name type="scientific">Truepera radiovictrix (strain DSM 17093 / CIP 108686 / LMG 22925 / RQ-24)</name>
    <dbReference type="NCBI Taxonomy" id="649638"/>
    <lineage>
        <taxon>Bacteria</taxon>
        <taxon>Thermotogati</taxon>
        <taxon>Deinococcota</taxon>
        <taxon>Deinococci</taxon>
        <taxon>Trueperales</taxon>
        <taxon>Trueperaceae</taxon>
        <taxon>Truepera</taxon>
    </lineage>
</organism>
<evidence type="ECO:0000259" key="1">
    <source>
        <dbReference type="Pfam" id="PF13115"/>
    </source>
</evidence>
<gene>
    <name evidence="2" type="ordered locus">Trad_0879</name>
</gene>
<dbReference type="InterPro" id="IPR032693">
    <property type="entry name" value="YtkA-like_dom"/>
</dbReference>
<reference evidence="3" key="1">
    <citation type="submission" date="2010-05" db="EMBL/GenBank/DDBJ databases">
        <title>The complete genome of Truepera radiovictris DSM 17093.</title>
        <authorList>
            <consortium name="US DOE Joint Genome Institute (JGI-PGF)"/>
            <person name="Lucas S."/>
            <person name="Copeland A."/>
            <person name="Lapidus A."/>
            <person name="Glavina del Rio T."/>
            <person name="Dalin E."/>
            <person name="Tice H."/>
            <person name="Bruce D."/>
            <person name="Goodwin L."/>
            <person name="Pitluck S."/>
            <person name="Kyrpides N."/>
            <person name="Mavromatis K."/>
            <person name="Ovchinnikova G."/>
            <person name="Munk A.C."/>
            <person name="Detter J.C."/>
            <person name="Han C."/>
            <person name="Tapia R."/>
            <person name="Land M."/>
            <person name="Hauser L."/>
            <person name="Markowitz V."/>
            <person name="Cheng J.-F."/>
            <person name="Hugenholtz P."/>
            <person name="Woyke T."/>
            <person name="Wu D."/>
            <person name="Tindall B."/>
            <person name="Pomrenke H.G."/>
            <person name="Brambilla E."/>
            <person name="Klenk H.-P."/>
            <person name="Eisen J.A."/>
        </authorList>
    </citation>
    <scope>NUCLEOTIDE SEQUENCE [LARGE SCALE GENOMIC DNA]</scope>
    <source>
        <strain evidence="3">DSM 17093 / CIP 108686 / LMG 22925 / RQ-24</strain>
    </source>
</reference>
<dbReference type="Proteomes" id="UP000000379">
    <property type="component" value="Chromosome"/>
</dbReference>
<dbReference type="HOGENOM" id="CLU_144221_0_0_0"/>
<accession>D7CUM2</accession>
<protein>
    <recommendedName>
        <fullName evidence="1">YtkA-like domain-containing protein</fullName>
    </recommendedName>
</protein>
<dbReference type="STRING" id="649638.Trad_0879"/>
<dbReference type="EMBL" id="CP002049">
    <property type="protein sequence ID" value="ADI14013.1"/>
    <property type="molecule type" value="Genomic_DNA"/>
</dbReference>
<keyword evidence="3" id="KW-1185">Reference proteome</keyword>
<sequence>MLLLCAPLSACRPPEAASGAGSVQNPPGVRVSLELPNPPAVGPAEVLVYVLDGSEGVSEAQVTVTGNMTHAGMEPVIAEAQELEPGLYSVPDFDLNMAGDWLLTAEVTLPDGARASADRPISVPGG</sequence>
<dbReference type="AlphaFoldDB" id="D7CUM2"/>
<dbReference type="eggNOG" id="ENOG50337KB">
    <property type="taxonomic scope" value="Bacteria"/>
</dbReference>
<name>D7CUM2_TRURR</name>
<reference evidence="2 3" key="2">
    <citation type="journal article" date="2011" name="Stand. Genomic Sci.">
        <title>Complete genome sequence of Truepera radiovictrix type strain (RQ-24).</title>
        <authorList>
            <person name="Ivanova N."/>
            <person name="Rohde C."/>
            <person name="Munk C."/>
            <person name="Nolan M."/>
            <person name="Lucas S."/>
            <person name="Del Rio T.G."/>
            <person name="Tice H."/>
            <person name="Deshpande S."/>
            <person name="Cheng J.F."/>
            <person name="Tapia R."/>
            <person name="Han C."/>
            <person name="Goodwin L."/>
            <person name="Pitluck S."/>
            <person name="Liolios K."/>
            <person name="Mavromatis K."/>
            <person name="Mikhailova N."/>
            <person name="Pati A."/>
            <person name="Chen A."/>
            <person name="Palaniappan K."/>
            <person name="Land M."/>
            <person name="Hauser L."/>
            <person name="Chang Y.J."/>
            <person name="Jeffries C.D."/>
            <person name="Brambilla E."/>
            <person name="Rohde M."/>
            <person name="Goker M."/>
            <person name="Tindall B.J."/>
            <person name="Woyke T."/>
            <person name="Bristow J."/>
            <person name="Eisen J.A."/>
            <person name="Markowitz V."/>
            <person name="Hugenholtz P."/>
            <person name="Kyrpides N.C."/>
            <person name="Klenk H.P."/>
            <person name="Lapidus A."/>
        </authorList>
    </citation>
    <scope>NUCLEOTIDE SEQUENCE [LARGE SCALE GENOMIC DNA]</scope>
    <source>
        <strain evidence="3">DSM 17093 / CIP 108686 / LMG 22925 / RQ-24</strain>
    </source>
</reference>
<dbReference type="KEGG" id="tra:Trad_0879"/>
<evidence type="ECO:0000313" key="2">
    <source>
        <dbReference type="EMBL" id="ADI14013.1"/>
    </source>
</evidence>
<dbReference type="Pfam" id="PF13115">
    <property type="entry name" value="YtkA"/>
    <property type="match status" value="1"/>
</dbReference>
<proteinExistence type="predicted"/>